<keyword evidence="6 8" id="KW-1133">Transmembrane helix</keyword>
<proteinExistence type="inferred from homology"/>
<keyword evidence="5 8" id="KW-0812">Transmembrane</keyword>
<evidence type="ECO:0000256" key="3">
    <source>
        <dbReference type="ARBA" id="ARBA00022448"/>
    </source>
</evidence>
<evidence type="ECO:0000256" key="4">
    <source>
        <dbReference type="ARBA" id="ARBA00022475"/>
    </source>
</evidence>
<gene>
    <name evidence="10" type="ORF">AZ78_0572</name>
</gene>
<dbReference type="GO" id="GO:0005886">
    <property type="term" value="C:plasma membrane"/>
    <property type="evidence" value="ECO:0007669"/>
    <property type="project" value="UniProtKB-SubCell"/>
</dbReference>
<keyword evidence="7 8" id="KW-0472">Membrane</keyword>
<comment type="caution">
    <text evidence="10">The sequence shown here is derived from an EMBL/GenBank/DDBJ whole genome shotgun (WGS) entry which is preliminary data.</text>
</comment>
<evidence type="ECO:0000256" key="5">
    <source>
        <dbReference type="ARBA" id="ARBA00022692"/>
    </source>
</evidence>
<dbReference type="Proteomes" id="UP000023435">
    <property type="component" value="Unassembled WGS sequence"/>
</dbReference>
<feature type="transmembrane region" description="Helical" evidence="8">
    <location>
        <begin position="109"/>
        <end position="134"/>
    </location>
</feature>
<evidence type="ECO:0000256" key="2">
    <source>
        <dbReference type="ARBA" id="ARBA00007069"/>
    </source>
</evidence>
<evidence type="ECO:0000259" key="9">
    <source>
        <dbReference type="PROSITE" id="PS50928"/>
    </source>
</evidence>
<evidence type="ECO:0000313" key="10">
    <source>
        <dbReference type="EMBL" id="KWS03026.1"/>
    </source>
</evidence>
<dbReference type="InterPro" id="IPR000515">
    <property type="entry name" value="MetI-like"/>
</dbReference>
<dbReference type="PANTHER" id="PTHR42929">
    <property type="entry name" value="INNER MEMBRANE ABC TRANSPORTER PERMEASE PROTEIN YDCU-RELATED-RELATED"/>
    <property type="match status" value="1"/>
</dbReference>
<feature type="transmembrane region" description="Helical" evidence="8">
    <location>
        <begin position="297"/>
        <end position="318"/>
    </location>
</feature>
<evidence type="ECO:0000313" key="11">
    <source>
        <dbReference type="Proteomes" id="UP000023435"/>
    </source>
</evidence>
<keyword evidence="4" id="KW-1003">Cell membrane</keyword>
<name>A0A108U5P7_9GAMM</name>
<evidence type="ECO:0000256" key="1">
    <source>
        <dbReference type="ARBA" id="ARBA00004651"/>
    </source>
</evidence>
<dbReference type="Gene3D" id="1.10.3720.10">
    <property type="entry name" value="MetI-like"/>
    <property type="match status" value="1"/>
</dbReference>
<dbReference type="SUPFAM" id="SSF161098">
    <property type="entry name" value="MetI-like"/>
    <property type="match status" value="1"/>
</dbReference>
<evidence type="ECO:0000256" key="8">
    <source>
        <dbReference type="RuleBase" id="RU363032"/>
    </source>
</evidence>
<organism evidence="10 11">
    <name type="scientific">Lysobacter capsici AZ78</name>
    <dbReference type="NCBI Taxonomy" id="1444315"/>
    <lineage>
        <taxon>Bacteria</taxon>
        <taxon>Pseudomonadati</taxon>
        <taxon>Pseudomonadota</taxon>
        <taxon>Gammaproteobacteria</taxon>
        <taxon>Lysobacterales</taxon>
        <taxon>Lysobacteraceae</taxon>
        <taxon>Lysobacter</taxon>
    </lineage>
</organism>
<dbReference type="PROSITE" id="PS50928">
    <property type="entry name" value="ABC_TM1"/>
    <property type="match status" value="1"/>
</dbReference>
<evidence type="ECO:0000256" key="7">
    <source>
        <dbReference type="ARBA" id="ARBA00023136"/>
    </source>
</evidence>
<dbReference type="Pfam" id="PF00528">
    <property type="entry name" value="BPD_transp_1"/>
    <property type="match status" value="1"/>
</dbReference>
<dbReference type="AlphaFoldDB" id="A0A108U5P7"/>
<feature type="transmembrane region" description="Helical" evidence="8">
    <location>
        <begin position="241"/>
        <end position="263"/>
    </location>
</feature>
<accession>A0A108U5P7</accession>
<comment type="subcellular location">
    <subcellularLocation>
        <location evidence="1 8">Cell membrane</location>
        <topology evidence="1 8">Multi-pass membrane protein</topology>
    </subcellularLocation>
</comment>
<feature type="transmembrane region" description="Helical" evidence="8">
    <location>
        <begin position="146"/>
        <end position="168"/>
    </location>
</feature>
<reference evidence="10 11" key="1">
    <citation type="journal article" date="2014" name="Genome Announc.">
        <title>Draft Genome Sequence of Lysobacter capsici AZ78, a Bacterium Antagonistic to Plant-Pathogenic Oomycetes.</title>
        <authorList>
            <person name="Puopolo G."/>
            <person name="Sonego P."/>
            <person name="Engelen K."/>
            <person name="Pertot I."/>
        </authorList>
    </citation>
    <scope>NUCLEOTIDE SEQUENCE [LARGE SCALE GENOMIC DNA]</scope>
    <source>
        <strain evidence="10 11">AZ78</strain>
    </source>
</reference>
<dbReference type="CDD" id="cd06261">
    <property type="entry name" value="TM_PBP2"/>
    <property type="match status" value="1"/>
</dbReference>
<keyword evidence="11" id="KW-1185">Reference proteome</keyword>
<dbReference type="InterPro" id="IPR035906">
    <property type="entry name" value="MetI-like_sf"/>
</dbReference>
<feature type="transmembrane region" description="Helical" evidence="8">
    <location>
        <begin position="198"/>
        <end position="221"/>
    </location>
</feature>
<feature type="transmembrane region" description="Helical" evidence="8">
    <location>
        <begin position="41"/>
        <end position="63"/>
    </location>
</feature>
<comment type="similarity">
    <text evidence="2">Belongs to the binding-protein-dependent transport system permease family. CysTW subfamily.</text>
</comment>
<feature type="domain" description="ABC transmembrane type-1" evidence="9">
    <location>
        <begin position="112"/>
        <end position="318"/>
    </location>
</feature>
<keyword evidence="3 8" id="KW-0813">Transport</keyword>
<evidence type="ECO:0000256" key="6">
    <source>
        <dbReference type="ARBA" id="ARBA00022989"/>
    </source>
</evidence>
<dbReference type="GO" id="GO:0055085">
    <property type="term" value="P:transmembrane transport"/>
    <property type="evidence" value="ECO:0007669"/>
    <property type="project" value="InterPro"/>
</dbReference>
<dbReference type="EMBL" id="JAJA02000001">
    <property type="protein sequence ID" value="KWS03026.1"/>
    <property type="molecule type" value="Genomic_DNA"/>
</dbReference>
<dbReference type="PANTHER" id="PTHR42929:SF3">
    <property type="entry name" value="PUTRESCINE TRANSPORT SYSTEM PERMEASE PROTEIN POTH"/>
    <property type="match status" value="1"/>
</dbReference>
<protein>
    <submittedName>
        <fullName evidence="10">Putrescine transport system permease protein PotH</fullName>
    </submittedName>
</protein>
<sequence length="332" mass="36464">MSGREQKRDSGAWGFWADVVYNLFGWFRAVGDEFRTRRGRFVVTAIPMLWLALFFCVPFLIVLKISFAQAVFGQVPPYTPLLETSADGATSLRLHASNYAALLADPLYIAAYLKSLLFASVSTLCCLLLGYPIAYGIARAPRSLRLLLLVLVILPFWTSSLLRTYALIGLLRANGVISQALAAVGIIEPGQAVLHTDLAVYIGIAYNYLPFMILPLAATLIRLDFTLLEAAADLGVKPWQAFVRVTLPLSFPGILAGTLLVFIPAVGEFVIPDVLGGPDALTIGRVLWTEFFTNRDWPLTAAIAVAMLLLIVLPTLLFEYVENRRVAREAQS</sequence>